<comment type="caution">
    <text evidence="1">The sequence shown here is derived from an EMBL/GenBank/DDBJ whole genome shotgun (WGS) entry which is preliminary data.</text>
</comment>
<sequence length="59" mass="6121">GVRGGGRVRGQVGRARGAGAAWQARERACARGWAGDLGRRAQGAALLLLLVASEFSLFI</sequence>
<organism evidence="1 2">
    <name type="scientific">Colocasia esculenta</name>
    <name type="common">Wild taro</name>
    <name type="synonym">Arum esculentum</name>
    <dbReference type="NCBI Taxonomy" id="4460"/>
    <lineage>
        <taxon>Eukaryota</taxon>
        <taxon>Viridiplantae</taxon>
        <taxon>Streptophyta</taxon>
        <taxon>Embryophyta</taxon>
        <taxon>Tracheophyta</taxon>
        <taxon>Spermatophyta</taxon>
        <taxon>Magnoliopsida</taxon>
        <taxon>Liliopsida</taxon>
        <taxon>Araceae</taxon>
        <taxon>Aroideae</taxon>
        <taxon>Colocasieae</taxon>
        <taxon>Colocasia</taxon>
    </lineage>
</organism>
<dbReference type="Proteomes" id="UP000652761">
    <property type="component" value="Unassembled WGS sequence"/>
</dbReference>
<proteinExistence type="predicted"/>
<reference evidence="1" key="1">
    <citation type="submission" date="2017-07" db="EMBL/GenBank/DDBJ databases">
        <title>Taro Niue Genome Assembly and Annotation.</title>
        <authorList>
            <person name="Atibalentja N."/>
            <person name="Keating K."/>
            <person name="Fields C.J."/>
        </authorList>
    </citation>
    <scope>NUCLEOTIDE SEQUENCE</scope>
    <source>
        <strain evidence="1">Niue_2</strain>
        <tissue evidence="1">Leaf</tissue>
    </source>
</reference>
<protein>
    <submittedName>
        <fullName evidence="1">Uncharacterized protein</fullName>
    </submittedName>
</protein>
<gene>
    <name evidence="1" type="ORF">Taro_013600</name>
</gene>
<evidence type="ECO:0000313" key="2">
    <source>
        <dbReference type="Proteomes" id="UP000652761"/>
    </source>
</evidence>
<dbReference type="EMBL" id="NMUH01000549">
    <property type="protein sequence ID" value="MQL81144.1"/>
    <property type="molecule type" value="Genomic_DNA"/>
</dbReference>
<name>A0A843UGM2_COLES</name>
<keyword evidence="2" id="KW-1185">Reference proteome</keyword>
<feature type="non-terminal residue" evidence="1">
    <location>
        <position position="1"/>
    </location>
</feature>
<evidence type="ECO:0000313" key="1">
    <source>
        <dbReference type="EMBL" id="MQL81144.1"/>
    </source>
</evidence>
<accession>A0A843UGM2</accession>
<dbReference type="AlphaFoldDB" id="A0A843UGM2"/>